<evidence type="ECO:0000313" key="2">
    <source>
        <dbReference type="Proteomes" id="UP001429984"/>
    </source>
</evidence>
<proteinExistence type="predicted"/>
<comment type="caution">
    <text evidence="1">The sequence shown here is derived from an EMBL/GenBank/DDBJ whole genome shotgun (WGS) entry which is preliminary data.</text>
</comment>
<gene>
    <name evidence="1" type="ORF">IU514_08930</name>
</gene>
<organism evidence="1 2">
    <name type="scientific">Lysobacter niastensis</name>
    <dbReference type="NCBI Taxonomy" id="380629"/>
    <lineage>
        <taxon>Bacteria</taxon>
        <taxon>Pseudomonadati</taxon>
        <taxon>Pseudomonadota</taxon>
        <taxon>Gammaproteobacteria</taxon>
        <taxon>Lysobacterales</taxon>
        <taxon>Lysobacteraceae</taxon>
        <taxon>Lysobacter</taxon>
    </lineage>
</organism>
<name>A0ABS0B927_9GAMM</name>
<dbReference type="EMBL" id="JADLZT010000004">
    <property type="protein sequence ID" value="MBF6024154.1"/>
    <property type="molecule type" value="Genomic_DNA"/>
</dbReference>
<accession>A0ABS0B927</accession>
<dbReference type="Proteomes" id="UP001429984">
    <property type="component" value="Unassembled WGS sequence"/>
</dbReference>
<evidence type="ECO:0000313" key="1">
    <source>
        <dbReference type="EMBL" id="MBF6024154.1"/>
    </source>
</evidence>
<reference evidence="1 2" key="1">
    <citation type="submission" date="2020-11" db="EMBL/GenBank/DDBJ databases">
        <title>Draft Genome Sequence and Secondary Metabolite Biosynthetic Potential of the Lysobacter niastensis Type strain DSM 18481.</title>
        <authorList>
            <person name="Turrini P."/>
            <person name="Artuso I."/>
            <person name="Tescari M."/>
            <person name="Lugli G.A."/>
            <person name="Frangipani E."/>
            <person name="Ventura M."/>
            <person name="Visca P."/>
        </authorList>
    </citation>
    <scope>NUCLEOTIDE SEQUENCE [LARGE SCALE GENOMIC DNA]</scope>
    <source>
        <strain evidence="1 2">DSM 18481</strain>
    </source>
</reference>
<keyword evidence="2" id="KW-1185">Reference proteome</keyword>
<dbReference type="RefSeq" id="WP_194930741.1">
    <property type="nucleotide sequence ID" value="NZ_JADLZT010000004.1"/>
</dbReference>
<sequence>MSENRNLRRAKACFWLLLVGIYSVATADVVIDVINGEEYHELSAVAAASADSPAEVRAQGAAQIAAIHRARSGSPFSSLPPGSTFKVVWPDGSTEYVQVLSPISSAGVQVVDAPQTQALAEQAR</sequence>
<protein>
    <submittedName>
        <fullName evidence="1">Uncharacterized protein</fullName>
    </submittedName>
</protein>